<evidence type="ECO:0000313" key="1">
    <source>
        <dbReference type="EMBL" id="CAG8810835.1"/>
    </source>
</evidence>
<reference evidence="1 2" key="1">
    <citation type="submission" date="2021-06" db="EMBL/GenBank/DDBJ databases">
        <authorList>
            <person name="Kallberg Y."/>
            <person name="Tangrot J."/>
            <person name="Rosling A."/>
        </authorList>
    </citation>
    <scope>NUCLEOTIDE SEQUENCE [LARGE SCALE GENOMIC DNA]</scope>
    <source>
        <strain evidence="1 2">120-4 pot B 10/14</strain>
    </source>
</reference>
<dbReference type="SUPFAM" id="SSF57756">
    <property type="entry name" value="Retrovirus zinc finger-like domains"/>
    <property type="match status" value="1"/>
</dbReference>
<dbReference type="Proteomes" id="UP000789901">
    <property type="component" value="Unassembled WGS sequence"/>
</dbReference>
<name>A0ABN7W0P0_GIGMA</name>
<keyword evidence="2" id="KW-1185">Reference proteome</keyword>
<comment type="caution">
    <text evidence="1">The sequence shown here is derived from an EMBL/GenBank/DDBJ whole genome shotgun (WGS) entry which is preliminary data.</text>
</comment>
<gene>
    <name evidence="1" type="ORF">GMARGA_LOCUS25192</name>
</gene>
<sequence>NQILFSIILSNGHIYNVDDVKDPIACKDKGRPPNQQLKAFNKECQASNSKTQQVSIDYVDSENSANKRKCRLCHKTGHYAPRCSNKENKQM</sequence>
<dbReference type="InterPro" id="IPR036875">
    <property type="entry name" value="Znf_CCHC_sf"/>
</dbReference>
<organism evidence="1 2">
    <name type="scientific">Gigaspora margarita</name>
    <dbReference type="NCBI Taxonomy" id="4874"/>
    <lineage>
        <taxon>Eukaryota</taxon>
        <taxon>Fungi</taxon>
        <taxon>Fungi incertae sedis</taxon>
        <taxon>Mucoromycota</taxon>
        <taxon>Glomeromycotina</taxon>
        <taxon>Glomeromycetes</taxon>
        <taxon>Diversisporales</taxon>
        <taxon>Gigasporaceae</taxon>
        <taxon>Gigaspora</taxon>
    </lineage>
</organism>
<proteinExistence type="predicted"/>
<feature type="non-terminal residue" evidence="1">
    <location>
        <position position="1"/>
    </location>
</feature>
<protein>
    <submittedName>
        <fullName evidence="1">35706_t:CDS:1</fullName>
    </submittedName>
</protein>
<dbReference type="EMBL" id="CAJVQB010027607">
    <property type="protein sequence ID" value="CAG8810835.1"/>
    <property type="molecule type" value="Genomic_DNA"/>
</dbReference>
<evidence type="ECO:0000313" key="2">
    <source>
        <dbReference type="Proteomes" id="UP000789901"/>
    </source>
</evidence>
<accession>A0ABN7W0P0</accession>